<gene>
    <name evidence="1" type="ORF">H8S62_04365</name>
</gene>
<reference evidence="1" key="1">
    <citation type="submission" date="2020-08" db="EMBL/GenBank/DDBJ databases">
        <title>Genome public.</title>
        <authorList>
            <person name="Liu C."/>
            <person name="Sun Q."/>
        </authorList>
    </citation>
    <scope>NUCLEOTIDE SEQUENCE</scope>
    <source>
        <strain evidence="1">NSJ-52</strain>
    </source>
</reference>
<comment type="caution">
    <text evidence="1">The sequence shown here is derived from an EMBL/GenBank/DDBJ whole genome shotgun (WGS) entry which is preliminary data.</text>
</comment>
<protein>
    <submittedName>
        <fullName evidence="1">Uncharacterized protein</fullName>
    </submittedName>
</protein>
<dbReference type="AlphaFoldDB" id="A0A8J6J9R5"/>
<dbReference type="Proteomes" id="UP000607645">
    <property type="component" value="Unassembled WGS sequence"/>
</dbReference>
<keyword evidence="2" id="KW-1185">Reference proteome</keyword>
<dbReference type="EMBL" id="JACOPQ010000002">
    <property type="protein sequence ID" value="MBC5736243.1"/>
    <property type="molecule type" value="Genomic_DNA"/>
</dbReference>
<accession>A0A8J6J9R5</accession>
<proteinExistence type="predicted"/>
<name>A0A8J6J9R5_9FIRM</name>
<dbReference type="RefSeq" id="WP_186918595.1">
    <property type="nucleotide sequence ID" value="NZ_JACOPQ010000002.1"/>
</dbReference>
<sequence>MGKPFAPALREAVQAAMDRLSQEFPEYEFYAVLEGDKMSVSVSRDERPGEDFGLEIFVAFQSIYNQYWEPAIEELGIRCFIAPTCFGKDKLKQALRELGLMREWTNRNVTGKDRDEILMRIEGLEKGLPEAFDREDTILYVG</sequence>
<organism evidence="1 2">
    <name type="scientific">Lawsonibacter faecis</name>
    <dbReference type="NCBI Taxonomy" id="2763052"/>
    <lineage>
        <taxon>Bacteria</taxon>
        <taxon>Bacillati</taxon>
        <taxon>Bacillota</taxon>
        <taxon>Clostridia</taxon>
        <taxon>Eubacteriales</taxon>
        <taxon>Oscillospiraceae</taxon>
        <taxon>Lawsonibacter</taxon>
    </lineage>
</organism>
<evidence type="ECO:0000313" key="2">
    <source>
        <dbReference type="Proteomes" id="UP000607645"/>
    </source>
</evidence>
<evidence type="ECO:0000313" key="1">
    <source>
        <dbReference type="EMBL" id="MBC5736243.1"/>
    </source>
</evidence>